<dbReference type="KEGG" id="cqu:CpipJ_CPIJ017633"/>
<feature type="region of interest" description="Disordered" evidence="1">
    <location>
        <begin position="338"/>
        <end position="414"/>
    </location>
</feature>
<accession>B0XFD4</accession>
<dbReference type="GO" id="GO:0005737">
    <property type="term" value="C:cytoplasm"/>
    <property type="evidence" value="ECO:0007669"/>
    <property type="project" value="TreeGrafter"/>
</dbReference>
<feature type="compositionally biased region" description="Low complexity" evidence="1">
    <location>
        <begin position="438"/>
        <end position="449"/>
    </location>
</feature>
<feature type="compositionally biased region" description="Polar residues" evidence="1">
    <location>
        <begin position="238"/>
        <end position="248"/>
    </location>
</feature>
<dbReference type="GO" id="GO:0007186">
    <property type="term" value="P:G protein-coupled receptor signaling pathway"/>
    <property type="evidence" value="ECO:0007669"/>
    <property type="project" value="TreeGrafter"/>
</dbReference>
<dbReference type="SUPFAM" id="SSF50156">
    <property type="entry name" value="PDZ domain-like"/>
    <property type="match status" value="1"/>
</dbReference>
<feature type="region of interest" description="Disordered" evidence="1">
    <location>
        <begin position="432"/>
        <end position="462"/>
    </location>
</feature>
<dbReference type="OrthoDB" id="2272012at2759"/>
<feature type="compositionally biased region" description="Low complexity" evidence="1">
    <location>
        <begin position="182"/>
        <end position="195"/>
    </location>
</feature>
<dbReference type="InParanoid" id="B0XFD4"/>
<organism>
    <name type="scientific">Culex quinquefasciatus</name>
    <name type="common">Southern house mosquito</name>
    <name type="synonym">Culex pungens</name>
    <dbReference type="NCBI Taxonomy" id="7176"/>
    <lineage>
        <taxon>Eukaryota</taxon>
        <taxon>Metazoa</taxon>
        <taxon>Ecdysozoa</taxon>
        <taxon>Arthropoda</taxon>
        <taxon>Hexapoda</taxon>
        <taxon>Insecta</taxon>
        <taxon>Pterygota</taxon>
        <taxon>Neoptera</taxon>
        <taxon>Endopterygota</taxon>
        <taxon>Diptera</taxon>
        <taxon>Nematocera</taxon>
        <taxon>Culicoidea</taxon>
        <taxon>Culicidae</taxon>
        <taxon>Culicinae</taxon>
        <taxon>Culicini</taxon>
        <taxon>Culex</taxon>
        <taxon>Culex</taxon>
    </lineage>
</organism>
<dbReference type="VEuPathDB" id="VectorBase:CPIJ017633"/>
<evidence type="ECO:0000313" key="2">
    <source>
        <dbReference type="EMBL" id="EDS26707.1"/>
    </source>
</evidence>
<dbReference type="EnsemblMetazoa" id="CPIJ017633-RA">
    <property type="protein sequence ID" value="CPIJ017633-PA"/>
    <property type="gene ID" value="CPIJ017633"/>
</dbReference>
<dbReference type="GO" id="GO:0001664">
    <property type="term" value="F:G protein-coupled receptor binding"/>
    <property type="evidence" value="ECO:0007669"/>
    <property type="project" value="TreeGrafter"/>
</dbReference>
<reference evidence="2" key="1">
    <citation type="submission" date="2007-03" db="EMBL/GenBank/DDBJ databases">
        <title>Annotation of Culex pipiens quinquefasciatus.</title>
        <authorList>
            <consortium name="The Broad Institute Genome Sequencing Platform"/>
            <person name="Atkinson P.W."/>
            <person name="Hemingway J."/>
            <person name="Christensen B.M."/>
            <person name="Higgs S."/>
            <person name="Kodira C."/>
            <person name="Hannick L."/>
            <person name="Megy K."/>
            <person name="O'Leary S."/>
            <person name="Pearson M."/>
            <person name="Haas B.J."/>
            <person name="Mauceli E."/>
            <person name="Wortman J.R."/>
            <person name="Lee N.H."/>
            <person name="Guigo R."/>
            <person name="Stanke M."/>
            <person name="Alvarado L."/>
            <person name="Amedeo P."/>
            <person name="Antoine C.H."/>
            <person name="Arensburger P."/>
            <person name="Bidwell S.L."/>
            <person name="Crawford M."/>
            <person name="Camaro F."/>
            <person name="Devon K."/>
            <person name="Engels R."/>
            <person name="Hammond M."/>
            <person name="Howarth C."/>
            <person name="Koehrsen M."/>
            <person name="Lawson D."/>
            <person name="Montgomery P."/>
            <person name="Nene V."/>
            <person name="Nusbaum C."/>
            <person name="Puiu D."/>
            <person name="Romero-Severson J."/>
            <person name="Severson D.W."/>
            <person name="Shumway M."/>
            <person name="Sisk P."/>
            <person name="Stolte C."/>
            <person name="Zeng Q."/>
            <person name="Eisenstadt E."/>
            <person name="Fraser-Liggett C."/>
            <person name="Strausberg R."/>
            <person name="Galagan J."/>
            <person name="Birren B."/>
            <person name="Collins F.H."/>
        </authorList>
    </citation>
    <scope>NUCLEOTIDE SEQUENCE [LARGE SCALE GENOMIC DNA]</scope>
    <source>
        <strain evidence="2">JHB</strain>
    </source>
</reference>
<keyword evidence="4" id="KW-1185">Reference proteome</keyword>
<dbReference type="Proteomes" id="UP000002320">
    <property type="component" value="Unassembled WGS sequence"/>
</dbReference>
<evidence type="ECO:0000313" key="3">
    <source>
        <dbReference type="EnsemblMetazoa" id="CPIJ017633-PA"/>
    </source>
</evidence>
<dbReference type="STRING" id="7176.B0XFD4"/>
<dbReference type="AlphaFoldDB" id="B0XFD4"/>
<evidence type="ECO:0000256" key="1">
    <source>
        <dbReference type="SAM" id="MobiDB-lite"/>
    </source>
</evidence>
<reference evidence="3" key="2">
    <citation type="submission" date="2021-02" db="UniProtKB">
        <authorList>
            <consortium name="EnsemblMetazoa"/>
        </authorList>
    </citation>
    <scope>IDENTIFICATION</scope>
    <source>
        <strain evidence="3">JHB</strain>
    </source>
</reference>
<dbReference type="eggNOG" id="KOG3520">
    <property type="taxonomic scope" value="Eukaryota"/>
</dbReference>
<feature type="compositionally biased region" description="Low complexity" evidence="1">
    <location>
        <begin position="212"/>
        <end position="226"/>
    </location>
</feature>
<dbReference type="InterPro" id="IPR036034">
    <property type="entry name" value="PDZ_sf"/>
</dbReference>
<dbReference type="HOGENOM" id="CLU_484181_0_0_1"/>
<feature type="compositionally biased region" description="Low complexity" evidence="1">
    <location>
        <begin position="87"/>
        <end position="102"/>
    </location>
</feature>
<evidence type="ECO:0000313" key="4">
    <source>
        <dbReference type="Proteomes" id="UP000002320"/>
    </source>
</evidence>
<gene>
    <name evidence="3" type="primary">6052017</name>
    <name evidence="2" type="ORF">CpipJ_CPIJ017633</name>
</gene>
<sequence length="563" mass="60916">MWVPALVVLMPLSHSRCRSHLPRISTNKTPTQACSGGIAGGGWTRNPKVVNGTSVRSSTHTEVVELIKASDIVELTVQRSNNKMQRPSPSTTSITPTTPIAPRNSITAPVPVDHAKQREMDIQRITTLRLMLEQERKNQENLLARNKLCTPEIIRADATIKKLQEEISQMCGEDLSFPPFSSSATSPLLFQQQPPSHHHHHPQPPMTSTPAFLSRFPRSLSSLSLGTKKKSTSEKDTGSPNITTSECLSPTGGGGHVGLNHGGPFPASGTPTKKKYSSSSVSERNHKHPPQQQQDTPPPLPQRNIPKRSDSSMDSVDTVGTRRNIVVSDLDHSVLVGGPAGNGASNKQCVSNNNNNSVSSGGGSKASGKSKRKKNGSMASEAKAEPTTMYHHGTERGGELQAEPPPLPPRQPGMMEVNQNIILNNDNVAGPFGTGNCTTTSSNNNNNNSRVGSPDARPPPNSINTLMSYPLVSTITPVRDSMASAFPFSNRLNIVQQMQQAAVSNLALAHSFYQLPTPDTVNCPSSCYEHPELPDFPELLSTPRESHHTKMHRLKHPKVPRNL</sequence>
<name>B0XFD4_CULQU</name>
<dbReference type="VEuPathDB" id="VectorBase:CQUJHB007601"/>
<feature type="region of interest" description="Disordered" evidence="1">
    <location>
        <begin position="182"/>
        <end position="317"/>
    </location>
</feature>
<feature type="compositionally biased region" description="Gly residues" evidence="1">
    <location>
        <begin position="251"/>
        <end position="261"/>
    </location>
</feature>
<dbReference type="EMBL" id="DS232915">
    <property type="protein sequence ID" value="EDS26707.1"/>
    <property type="molecule type" value="Genomic_DNA"/>
</dbReference>
<dbReference type="PANTHER" id="PTHR45872:SF2">
    <property type="entry name" value="RHO GUANINE NUCLEOTIDE EXCHANGE FACTOR 2, ISOFORM D"/>
    <property type="match status" value="1"/>
</dbReference>
<proteinExistence type="predicted"/>
<dbReference type="PANTHER" id="PTHR45872">
    <property type="entry name" value="RHO GUANINE NUCLEOTIDE EXCHANGE FACTOR 2, ISOFORM D"/>
    <property type="match status" value="1"/>
</dbReference>
<feature type="region of interest" description="Disordered" evidence="1">
    <location>
        <begin position="81"/>
        <end position="107"/>
    </location>
</feature>
<dbReference type="GO" id="GO:0005085">
    <property type="term" value="F:guanyl-nucleotide exchange factor activity"/>
    <property type="evidence" value="ECO:0007669"/>
    <property type="project" value="TreeGrafter"/>
</dbReference>
<dbReference type="Gene3D" id="2.30.42.10">
    <property type="match status" value="1"/>
</dbReference>
<protein>
    <submittedName>
        <fullName evidence="2 3">Uncharacterized protein</fullName>
    </submittedName>
</protein>